<dbReference type="InterPro" id="IPR013762">
    <property type="entry name" value="Integrase-like_cat_sf"/>
</dbReference>
<accession>A0ABT2T4X6</accession>
<protein>
    <submittedName>
        <fullName evidence="3">Site-specific integrase</fullName>
    </submittedName>
</protein>
<name>A0ABT2T4X6_9FIRM</name>
<sequence length="130" mass="15216">MKIIQREKRKKCNRYIPLSKTAEDLFRREYELQTNANEDSFVFSFTNGLNPVSESPVYRHLHKFCGEADITYRTPHKMRFWAVTKMYEAGVDQAGIQYTAGRACPSTTDHYKRPSRLGLITTMKINEIFN</sequence>
<feature type="domain" description="Tyr recombinase" evidence="2">
    <location>
        <begin position="1"/>
        <end position="124"/>
    </location>
</feature>
<proteinExistence type="predicted"/>
<evidence type="ECO:0000313" key="4">
    <source>
        <dbReference type="Proteomes" id="UP001652432"/>
    </source>
</evidence>
<dbReference type="SUPFAM" id="SSF56349">
    <property type="entry name" value="DNA breaking-rejoining enzymes"/>
    <property type="match status" value="1"/>
</dbReference>
<dbReference type="Proteomes" id="UP001652432">
    <property type="component" value="Unassembled WGS sequence"/>
</dbReference>
<dbReference type="PROSITE" id="PS51898">
    <property type="entry name" value="TYR_RECOMBINASE"/>
    <property type="match status" value="1"/>
</dbReference>
<dbReference type="Pfam" id="PF00589">
    <property type="entry name" value="Phage_integrase"/>
    <property type="match status" value="1"/>
</dbReference>
<gene>
    <name evidence="3" type="ORF">OCV77_10765</name>
</gene>
<dbReference type="Gene3D" id="1.10.443.10">
    <property type="entry name" value="Intergrase catalytic core"/>
    <property type="match status" value="1"/>
</dbReference>
<dbReference type="CDD" id="cd00397">
    <property type="entry name" value="DNA_BRE_C"/>
    <property type="match status" value="1"/>
</dbReference>
<keyword evidence="4" id="KW-1185">Reference proteome</keyword>
<organism evidence="3 4">
    <name type="scientific">Suilimivivens aceti</name>
    <dbReference type="NCBI Taxonomy" id="2981774"/>
    <lineage>
        <taxon>Bacteria</taxon>
        <taxon>Bacillati</taxon>
        <taxon>Bacillota</taxon>
        <taxon>Clostridia</taxon>
        <taxon>Lachnospirales</taxon>
        <taxon>Lachnospiraceae</taxon>
        <taxon>Suilimivivens</taxon>
    </lineage>
</organism>
<dbReference type="InterPro" id="IPR011010">
    <property type="entry name" value="DNA_brk_join_enz"/>
</dbReference>
<dbReference type="InterPro" id="IPR002104">
    <property type="entry name" value="Integrase_catalytic"/>
</dbReference>
<keyword evidence="1" id="KW-0233">DNA recombination</keyword>
<comment type="caution">
    <text evidence="3">The sequence shown here is derived from an EMBL/GenBank/DDBJ whole genome shotgun (WGS) entry which is preliminary data.</text>
</comment>
<reference evidence="3 4" key="1">
    <citation type="journal article" date="2021" name="ISME Commun">
        <title>Automated analysis of genomic sequences facilitates high-throughput and comprehensive description of bacteria.</title>
        <authorList>
            <person name="Hitch T.C.A."/>
        </authorList>
    </citation>
    <scope>NUCLEOTIDE SEQUENCE [LARGE SCALE GENOMIC DNA]</scope>
    <source>
        <strain evidence="3 4">Sanger_18</strain>
    </source>
</reference>
<evidence type="ECO:0000259" key="2">
    <source>
        <dbReference type="PROSITE" id="PS51898"/>
    </source>
</evidence>
<evidence type="ECO:0000313" key="3">
    <source>
        <dbReference type="EMBL" id="MCU6744972.1"/>
    </source>
</evidence>
<evidence type="ECO:0000256" key="1">
    <source>
        <dbReference type="ARBA" id="ARBA00023172"/>
    </source>
</evidence>
<dbReference type="EMBL" id="JAOQKJ010000008">
    <property type="protein sequence ID" value="MCU6744972.1"/>
    <property type="molecule type" value="Genomic_DNA"/>
</dbReference>